<sequence length="445" mass="49519">MKRILLLFFLGWGLVQHGFSQTTSGKLSLEQCVQIALENNLNLKRSELNLLSSEATLMESRGQQLPSFSMGASSGFRWGRSINPVTNLFETRRIGNVNVSANSSLPIFAGGQIQNSIRQAETTVETNRLNLEASRNDISLNTVNLFINVAFAREQLNIANSQLTTSKDQLQRTEKLVQAGSLPVADQLDLQAQMATNELEVINAENNLRIARLNLSQALQLPFTDDFDILIPELEVDGLEIETRGVAHIYSVAEGILPEVKAAELGIQAADYGVRIAKGTFLPSLNLSANVFSNYVDQTNFGTTDPLLRQFENNLSQAANLGLSIPIFSNFRNRASVQRARVQRRLSEISEIEVRNQLRQDIESAYTSAYAARQSYRSSLLRVEALEEAFRMAQQRFEVGAINAVDFQVAQNNLFNAQADLVSAKYEYVFSVKVLDFYLGKPLTL</sequence>
<dbReference type="RefSeq" id="WP_092178844.1">
    <property type="nucleotide sequence ID" value="NZ_FNZH01000015.1"/>
</dbReference>
<name>A0A1H7BU23_9BACT</name>
<keyword evidence="4" id="KW-1134">Transmembrane beta strand</keyword>
<evidence type="ECO:0000256" key="8">
    <source>
        <dbReference type="SAM" id="Coils"/>
    </source>
</evidence>
<dbReference type="Proteomes" id="UP000199403">
    <property type="component" value="Unassembled WGS sequence"/>
</dbReference>
<dbReference type="PANTHER" id="PTHR30026:SF20">
    <property type="entry name" value="OUTER MEMBRANE PROTEIN TOLC"/>
    <property type="match status" value="1"/>
</dbReference>
<dbReference type="GO" id="GO:1990281">
    <property type="term" value="C:efflux pump complex"/>
    <property type="evidence" value="ECO:0007669"/>
    <property type="project" value="TreeGrafter"/>
</dbReference>
<evidence type="ECO:0000256" key="1">
    <source>
        <dbReference type="ARBA" id="ARBA00004442"/>
    </source>
</evidence>
<dbReference type="GO" id="GO:0015562">
    <property type="term" value="F:efflux transmembrane transporter activity"/>
    <property type="evidence" value="ECO:0007669"/>
    <property type="project" value="InterPro"/>
</dbReference>
<feature type="coiled-coil region" evidence="8">
    <location>
        <begin position="153"/>
        <end position="205"/>
    </location>
</feature>
<evidence type="ECO:0000256" key="6">
    <source>
        <dbReference type="ARBA" id="ARBA00023136"/>
    </source>
</evidence>
<dbReference type="InterPro" id="IPR003423">
    <property type="entry name" value="OMP_efflux"/>
</dbReference>
<evidence type="ECO:0000313" key="9">
    <source>
        <dbReference type="EMBL" id="SEJ80524.1"/>
    </source>
</evidence>
<dbReference type="InterPro" id="IPR051906">
    <property type="entry name" value="TolC-like"/>
</dbReference>
<dbReference type="PANTHER" id="PTHR30026">
    <property type="entry name" value="OUTER MEMBRANE PROTEIN TOLC"/>
    <property type="match status" value="1"/>
</dbReference>
<dbReference type="GO" id="GO:0009279">
    <property type="term" value="C:cell outer membrane"/>
    <property type="evidence" value="ECO:0007669"/>
    <property type="project" value="UniProtKB-SubCell"/>
</dbReference>
<dbReference type="Pfam" id="PF02321">
    <property type="entry name" value="OEP"/>
    <property type="match status" value="2"/>
</dbReference>
<evidence type="ECO:0000256" key="7">
    <source>
        <dbReference type="ARBA" id="ARBA00023237"/>
    </source>
</evidence>
<keyword evidence="3" id="KW-0813">Transport</keyword>
<evidence type="ECO:0000256" key="2">
    <source>
        <dbReference type="ARBA" id="ARBA00007613"/>
    </source>
</evidence>
<keyword evidence="6" id="KW-0472">Membrane</keyword>
<gene>
    <name evidence="9" type="ORF">SAMN05192553_11517</name>
</gene>
<reference evidence="10" key="1">
    <citation type="submission" date="2016-10" db="EMBL/GenBank/DDBJ databases">
        <authorList>
            <person name="Varghese N."/>
            <person name="Submissions S."/>
        </authorList>
    </citation>
    <scope>NUCLEOTIDE SEQUENCE [LARGE SCALE GENOMIC DNA]</scope>
    <source>
        <strain evidence="10">IBRC-M 10761</strain>
    </source>
</reference>
<accession>A0A1H7BU23</accession>
<evidence type="ECO:0000256" key="4">
    <source>
        <dbReference type="ARBA" id="ARBA00022452"/>
    </source>
</evidence>
<dbReference type="EMBL" id="FNZH01000015">
    <property type="protein sequence ID" value="SEJ80524.1"/>
    <property type="molecule type" value="Genomic_DNA"/>
</dbReference>
<dbReference type="OrthoDB" id="9811587at2"/>
<evidence type="ECO:0000256" key="3">
    <source>
        <dbReference type="ARBA" id="ARBA00022448"/>
    </source>
</evidence>
<evidence type="ECO:0000256" key="5">
    <source>
        <dbReference type="ARBA" id="ARBA00022692"/>
    </source>
</evidence>
<comment type="similarity">
    <text evidence="2">Belongs to the outer membrane factor (OMF) (TC 1.B.17) family.</text>
</comment>
<dbReference type="Gene3D" id="1.20.1600.10">
    <property type="entry name" value="Outer membrane efflux proteins (OEP)"/>
    <property type="match status" value="1"/>
</dbReference>
<proteinExistence type="inferred from homology"/>
<keyword evidence="5" id="KW-0812">Transmembrane</keyword>
<protein>
    <submittedName>
        <fullName evidence="9">Outer membrane protein</fullName>
    </submittedName>
</protein>
<dbReference type="AlphaFoldDB" id="A0A1H7BU23"/>
<dbReference type="GO" id="GO:0015288">
    <property type="term" value="F:porin activity"/>
    <property type="evidence" value="ECO:0007669"/>
    <property type="project" value="TreeGrafter"/>
</dbReference>
<keyword evidence="7" id="KW-0998">Cell outer membrane</keyword>
<dbReference type="SUPFAM" id="SSF56954">
    <property type="entry name" value="Outer membrane efflux proteins (OEP)"/>
    <property type="match status" value="1"/>
</dbReference>
<organism evidence="9 10">
    <name type="scientific">Cyclobacterium xiamenense</name>
    <dbReference type="NCBI Taxonomy" id="1297121"/>
    <lineage>
        <taxon>Bacteria</taxon>
        <taxon>Pseudomonadati</taxon>
        <taxon>Bacteroidota</taxon>
        <taxon>Cytophagia</taxon>
        <taxon>Cytophagales</taxon>
        <taxon>Cyclobacteriaceae</taxon>
        <taxon>Cyclobacterium</taxon>
    </lineage>
</organism>
<keyword evidence="8" id="KW-0175">Coiled coil</keyword>
<keyword evidence="10" id="KW-1185">Reference proteome</keyword>
<comment type="subcellular location">
    <subcellularLocation>
        <location evidence="1">Cell outer membrane</location>
    </subcellularLocation>
</comment>
<dbReference type="STRING" id="1416801.SAMN05192553_11517"/>
<evidence type="ECO:0000313" key="10">
    <source>
        <dbReference type="Proteomes" id="UP000199403"/>
    </source>
</evidence>